<reference evidence="2" key="1">
    <citation type="journal article" date="2020" name="BMC Genomics">
        <title>Correction to: Identification and distribution of gene clusters required for synthesis of sphingolipid metabolism inhibitors in diverse species of the filamentous fungus Fusarium.</title>
        <authorList>
            <person name="Kim H.S."/>
            <person name="Lohmar J.M."/>
            <person name="Busman M."/>
            <person name="Brown D.W."/>
            <person name="Naumann T.A."/>
            <person name="Divon H.H."/>
            <person name="Lysoe E."/>
            <person name="Uhlig S."/>
            <person name="Proctor R.H."/>
        </authorList>
    </citation>
    <scope>NUCLEOTIDE SEQUENCE</scope>
    <source>
        <strain evidence="2">NRRL 20472</strain>
    </source>
</reference>
<dbReference type="InterPro" id="IPR010730">
    <property type="entry name" value="HET"/>
</dbReference>
<dbReference type="PANTHER" id="PTHR24148:SF64">
    <property type="entry name" value="HETEROKARYON INCOMPATIBILITY DOMAIN-CONTAINING PROTEIN"/>
    <property type="match status" value="1"/>
</dbReference>
<dbReference type="Pfam" id="PF06985">
    <property type="entry name" value="HET"/>
    <property type="match status" value="1"/>
</dbReference>
<reference evidence="2" key="2">
    <citation type="submission" date="2020-05" db="EMBL/GenBank/DDBJ databases">
        <authorList>
            <person name="Kim H.-S."/>
            <person name="Proctor R.H."/>
            <person name="Brown D.W."/>
        </authorList>
    </citation>
    <scope>NUCLEOTIDE SEQUENCE</scope>
    <source>
        <strain evidence="2">NRRL 20472</strain>
    </source>
</reference>
<dbReference type="Proteomes" id="UP000622797">
    <property type="component" value="Unassembled WGS sequence"/>
</dbReference>
<dbReference type="OrthoDB" id="3553147at2759"/>
<evidence type="ECO:0000259" key="1">
    <source>
        <dbReference type="Pfam" id="PF06985"/>
    </source>
</evidence>
<evidence type="ECO:0000313" key="3">
    <source>
        <dbReference type="Proteomes" id="UP000622797"/>
    </source>
</evidence>
<dbReference type="EMBL" id="JABEXW010000196">
    <property type="protein sequence ID" value="KAF4968509.1"/>
    <property type="molecule type" value="Genomic_DNA"/>
</dbReference>
<name>A0A8H4XBW3_9HYPO</name>
<dbReference type="AlphaFoldDB" id="A0A8H4XBW3"/>
<keyword evidence="3" id="KW-1185">Reference proteome</keyword>
<gene>
    <name evidence="2" type="ORF">FSARC_4076</name>
</gene>
<organism evidence="2 3">
    <name type="scientific">Fusarium sarcochroum</name>
    <dbReference type="NCBI Taxonomy" id="1208366"/>
    <lineage>
        <taxon>Eukaryota</taxon>
        <taxon>Fungi</taxon>
        <taxon>Dikarya</taxon>
        <taxon>Ascomycota</taxon>
        <taxon>Pezizomycotina</taxon>
        <taxon>Sordariomycetes</taxon>
        <taxon>Hypocreomycetidae</taxon>
        <taxon>Hypocreales</taxon>
        <taxon>Nectriaceae</taxon>
        <taxon>Fusarium</taxon>
        <taxon>Fusarium lateritium species complex</taxon>
    </lineage>
</organism>
<sequence length="611" mass="68296">MRTARARPFKYQHLKDGEVRILELKPGRYEDPLRVRLMSGLLSPGARTIPSFEGLSYVWEAASGKSEIIIEEDDGLLSSSSQYSVSAVPPNSDKAPRIHEGTFSIGRNLADALRHLRQESGSRIIWADALCINQNDPEERASQVLRMGDIYTLAHRVIVWLGPEAANSNMAIHAIERLSAQIDFSSFDTDAISNTLAVEYDCDAWVKDQNMALPLTQDEWRAIAELLSRNWFKRLWVRQEITLANSNAIVMAGRRIVEWNRLVGATILIHCNEALPLVTIPDNIAFKSAVTNVTIFRKVKAMRDLDSLIMATYQCQCSDDRDRVYGLLGIIDPNMAGKITPDYTKPAINTYSSLALAAIEYYQRLDILTLCESAREPTWVPDFANLRSHAAHGRRSWAGGWSGPAIKVLSEGRIGVHGIHCDHITERIGSVAKDCVDDEMKLAIMEAAAKCLGRNPELWDPKQHESFTKACMDGQTFESVEWFNYPTLSQSASVLKEWVTTSGSIVNCRRLDERRMLDIMRGFVSDRTIYKTASGAFILGPNQCHIGDLLYVLLGSSHVLILQPKHSDSGAEFHILGSVFHTMYALGEALCGELPDGWRAVEGNISKLEYR</sequence>
<evidence type="ECO:0000313" key="2">
    <source>
        <dbReference type="EMBL" id="KAF4968509.1"/>
    </source>
</evidence>
<proteinExistence type="predicted"/>
<dbReference type="PANTHER" id="PTHR24148">
    <property type="entry name" value="ANKYRIN REPEAT DOMAIN-CONTAINING PROTEIN 39 HOMOLOG-RELATED"/>
    <property type="match status" value="1"/>
</dbReference>
<protein>
    <recommendedName>
        <fullName evidence="1">Heterokaryon incompatibility domain-containing protein</fullName>
    </recommendedName>
</protein>
<comment type="caution">
    <text evidence="2">The sequence shown here is derived from an EMBL/GenBank/DDBJ whole genome shotgun (WGS) entry which is preliminary data.</text>
</comment>
<dbReference type="InterPro" id="IPR052895">
    <property type="entry name" value="HetReg/Transcr_Mod"/>
</dbReference>
<feature type="domain" description="Heterokaryon incompatibility" evidence="1">
    <location>
        <begin position="52"/>
        <end position="240"/>
    </location>
</feature>
<accession>A0A8H4XBW3</accession>